<gene>
    <name evidence="10" type="ORF">ERS852510_02644</name>
</gene>
<feature type="domain" description="Sulfatase N-terminal" evidence="9">
    <location>
        <begin position="39"/>
        <end position="420"/>
    </location>
</feature>
<evidence type="ECO:0000313" key="11">
    <source>
        <dbReference type="Proteomes" id="UP000095766"/>
    </source>
</evidence>
<evidence type="ECO:0000256" key="5">
    <source>
        <dbReference type="ARBA" id="ARBA00022801"/>
    </source>
</evidence>
<dbReference type="Proteomes" id="UP000095766">
    <property type="component" value="Unassembled WGS sequence"/>
</dbReference>
<keyword evidence="6" id="KW-0106">Calcium</keyword>
<dbReference type="RefSeq" id="WP_057253617.1">
    <property type="nucleotide sequence ID" value="NZ_CZAO01000012.1"/>
</dbReference>
<dbReference type="GO" id="GO:0004423">
    <property type="term" value="F:iduronate-2-sulfatase activity"/>
    <property type="evidence" value="ECO:0007669"/>
    <property type="project" value="InterPro"/>
</dbReference>
<sequence length="530" mass="60551">MKKFTLFSMTFTALSGMLMPDKAMAAVPTEDDTASSQKKNVLMIAIDDLKPLLGCYGDPVARTPHIDKLAEQGTLFASAYCQQAVSAATRASLLTGWCPDRTRVWDLKTLIRSQNPDVVTLPQYFISNGYTVAGIGKIYDPRSVDKENDKRSWSQPYMDYEEFLSKEHGLPVMAQYQGEETRKLYNEYRKEAKEKGLTKKNEIEQYIQKFVKPTTECTVVPDNAYTDGAVADGAVKFLNEYRSEKPFFLAVGFKKPHLPFCAPKKYWELYNREEMPLAAFRKRALNSPAFAYHNCGELQLYSDIPALISFSDVENVKIPDEKARELIHGYYACISYIDVQIGKVLDALEKSGQKENTIIVLWGDHGWHLGDHGLWNKHTNFEHATHVPMLIIDPSSKGKKVMEPVEFLSVYPTICDLAGIEIPDGLDGENLSQVVRGERKIKVIKPYAASQYPRVGKMGYSLRSDRYRYTVWVDWKNRKLDADKVIAEELYDYEKDPNETVNVVSEAEYATALKQMKEYWEEYKKTRIPM</sequence>
<keyword evidence="3" id="KW-0479">Metal-binding</keyword>
<keyword evidence="5 10" id="KW-0378">Hydrolase</keyword>
<feature type="signal peptide" evidence="8">
    <location>
        <begin position="1"/>
        <end position="25"/>
    </location>
</feature>
<dbReference type="PANTHER" id="PTHR45953">
    <property type="entry name" value="IDURONATE 2-SULFATASE"/>
    <property type="match status" value="1"/>
</dbReference>
<dbReference type="EMBL" id="CZAO01000012">
    <property type="protein sequence ID" value="CUP91255.1"/>
    <property type="molecule type" value="Genomic_DNA"/>
</dbReference>
<evidence type="ECO:0000256" key="1">
    <source>
        <dbReference type="ARBA" id="ARBA00001913"/>
    </source>
</evidence>
<feature type="modified residue" description="3-oxoalanine (Ser)" evidence="7">
    <location>
        <position position="86"/>
    </location>
</feature>
<protein>
    <submittedName>
        <fullName evidence="10">Iduronate 2-sulfatase</fullName>
        <ecNumber evidence="10">3.1.6.1</ecNumber>
    </submittedName>
</protein>
<dbReference type="PANTHER" id="PTHR45953:SF1">
    <property type="entry name" value="IDURONATE 2-SULFATASE"/>
    <property type="match status" value="1"/>
</dbReference>
<dbReference type="InterPro" id="IPR017850">
    <property type="entry name" value="Alkaline_phosphatase_core_sf"/>
</dbReference>
<dbReference type="SUPFAM" id="SSF53649">
    <property type="entry name" value="Alkaline phosphatase-like"/>
    <property type="match status" value="1"/>
</dbReference>
<comment type="PTM">
    <text evidence="7">The conversion to 3-oxoalanine (also known as C-formylglycine, FGly), of a serine or cysteine residue in prokaryotes and of a cysteine residue in eukaryotes, is critical for catalytic activity.</text>
</comment>
<evidence type="ECO:0000256" key="3">
    <source>
        <dbReference type="ARBA" id="ARBA00022723"/>
    </source>
</evidence>
<evidence type="ECO:0000256" key="2">
    <source>
        <dbReference type="ARBA" id="ARBA00008779"/>
    </source>
</evidence>
<dbReference type="Pfam" id="PF00884">
    <property type="entry name" value="Sulfatase"/>
    <property type="match status" value="1"/>
</dbReference>
<dbReference type="Gene3D" id="3.40.720.10">
    <property type="entry name" value="Alkaline Phosphatase, subunit A"/>
    <property type="match status" value="1"/>
</dbReference>
<evidence type="ECO:0000256" key="4">
    <source>
        <dbReference type="ARBA" id="ARBA00022729"/>
    </source>
</evidence>
<name>A0A174S772_BACUN</name>
<dbReference type="InterPro" id="IPR000917">
    <property type="entry name" value="Sulfatase_N"/>
</dbReference>
<dbReference type="CDD" id="cd16030">
    <property type="entry name" value="iduronate-2-sulfatase"/>
    <property type="match status" value="1"/>
</dbReference>
<dbReference type="GO" id="GO:0046872">
    <property type="term" value="F:metal ion binding"/>
    <property type="evidence" value="ECO:0007669"/>
    <property type="project" value="UniProtKB-KW"/>
</dbReference>
<evidence type="ECO:0000256" key="7">
    <source>
        <dbReference type="PIRSR" id="PIRSR600917-52"/>
    </source>
</evidence>
<dbReference type="GO" id="GO:0005737">
    <property type="term" value="C:cytoplasm"/>
    <property type="evidence" value="ECO:0007669"/>
    <property type="project" value="TreeGrafter"/>
</dbReference>
<evidence type="ECO:0000259" key="9">
    <source>
        <dbReference type="Pfam" id="PF00884"/>
    </source>
</evidence>
<dbReference type="GO" id="GO:0004065">
    <property type="term" value="F:arylsulfatase activity"/>
    <property type="evidence" value="ECO:0007669"/>
    <property type="project" value="UniProtKB-EC"/>
</dbReference>
<feature type="chain" id="PRO_5008032497" evidence="8">
    <location>
        <begin position="26"/>
        <end position="530"/>
    </location>
</feature>
<dbReference type="InterPro" id="IPR035874">
    <property type="entry name" value="IDS"/>
</dbReference>
<reference evidence="10 11" key="1">
    <citation type="submission" date="2015-09" db="EMBL/GenBank/DDBJ databases">
        <authorList>
            <consortium name="Pathogen Informatics"/>
        </authorList>
    </citation>
    <scope>NUCLEOTIDE SEQUENCE [LARGE SCALE GENOMIC DNA]</scope>
    <source>
        <strain evidence="10 11">2789STDY5834898</strain>
    </source>
</reference>
<evidence type="ECO:0000313" key="10">
    <source>
        <dbReference type="EMBL" id="CUP91255.1"/>
    </source>
</evidence>
<dbReference type="EC" id="3.1.6.1" evidence="10"/>
<accession>A0A174S772</accession>
<keyword evidence="4 8" id="KW-0732">Signal</keyword>
<evidence type="ECO:0000256" key="6">
    <source>
        <dbReference type="ARBA" id="ARBA00022837"/>
    </source>
</evidence>
<dbReference type="AlphaFoldDB" id="A0A174S772"/>
<comment type="similarity">
    <text evidence="2">Belongs to the sulfatase family.</text>
</comment>
<evidence type="ECO:0000256" key="8">
    <source>
        <dbReference type="SAM" id="SignalP"/>
    </source>
</evidence>
<organism evidence="10 11">
    <name type="scientific">Bacteroides uniformis</name>
    <dbReference type="NCBI Taxonomy" id="820"/>
    <lineage>
        <taxon>Bacteria</taxon>
        <taxon>Pseudomonadati</taxon>
        <taxon>Bacteroidota</taxon>
        <taxon>Bacteroidia</taxon>
        <taxon>Bacteroidales</taxon>
        <taxon>Bacteroidaceae</taxon>
        <taxon>Bacteroides</taxon>
    </lineage>
</organism>
<comment type="cofactor">
    <cofactor evidence="1">
        <name>Ca(2+)</name>
        <dbReference type="ChEBI" id="CHEBI:29108"/>
    </cofactor>
</comment>
<proteinExistence type="inferred from homology"/>